<accession>A0ABT3EJU5</accession>
<gene>
    <name evidence="2" type="ORF">OJ995_11405</name>
</gene>
<dbReference type="InterPro" id="IPR016181">
    <property type="entry name" value="Acyl_CoA_acyltransferase"/>
</dbReference>
<evidence type="ECO:0000259" key="1">
    <source>
        <dbReference type="PROSITE" id="PS51186"/>
    </source>
</evidence>
<dbReference type="Pfam" id="PF13527">
    <property type="entry name" value="Acetyltransf_9"/>
    <property type="match status" value="1"/>
</dbReference>
<name>A0ABT3EJU5_9FLAO</name>
<dbReference type="Proteomes" id="UP001165677">
    <property type="component" value="Unassembled WGS sequence"/>
</dbReference>
<evidence type="ECO:0000313" key="3">
    <source>
        <dbReference type="Proteomes" id="UP001165677"/>
    </source>
</evidence>
<dbReference type="SUPFAM" id="SSF55729">
    <property type="entry name" value="Acyl-CoA N-acyltransferases (Nat)"/>
    <property type="match status" value="1"/>
</dbReference>
<evidence type="ECO:0000313" key="2">
    <source>
        <dbReference type="EMBL" id="MCW1148825.1"/>
    </source>
</evidence>
<dbReference type="CDD" id="cd04301">
    <property type="entry name" value="NAT_SF"/>
    <property type="match status" value="1"/>
</dbReference>
<feature type="domain" description="N-acetyltransferase" evidence="1">
    <location>
        <begin position="3"/>
        <end position="168"/>
    </location>
</feature>
<dbReference type="InterPro" id="IPR000182">
    <property type="entry name" value="GNAT_dom"/>
</dbReference>
<organism evidence="2 3">
    <name type="scientific">Flavobacterium lacisediminis</name>
    <dbReference type="NCBI Taxonomy" id="2989705"/>
    <lineage>
        <taxon>Bacteria</taxon>
        <taxon>Pseudomonadati</taxon>
        <taxon>Bacteroidota</taxon>
        <taxon>Flavobacteriia</taxon>
        <taxon>Flavobacteriales</taxon>
        <taxon>Flavobacteriaceae</taxon>
        <taxon>Flavobacterium</taxon>
    </lineage>
</organism>
<dbReference type="RefSeq" id="WP_264369534.1">
    <property type="nucleotide sequence ID" value="NZ_JAPCIO010000008.1"/>
</dbReference>
<sequence>MEYEFLPIKTDKASIDEIVALLQITFPESNKFTYAYIEWQYKNNPDGEVVGYNAYDSGKLIAHYALMPFKATVFDKEELGLLSLNTATHPAYQGKGLFVKLAEMSYELARHNGYGFVIGVANANSSYGFIYKLNFQKIGELEARIGFGALKRLKDEENKVNYYKREWSDASLRWRLNNPSCNYKVTEDFIFSMTSVFFIKAILFEKYGGFLFHKKETEMKLRKLNLWIGIDNSIDWKASNYFEIPKRLRPSPLNLIFKDLTVNNRKLELNTVLFNALDFDAY</sequence>
<dbReference type="PROSITE" id="PS51186">
    <property type="entry name" value="GNAT"/>
    <property type="match status" value="1"/>
</dbReference>
<comment type="caution">
    <text evidence="2">The sequence shown here is derived from an EMBL/GenBank/DDBJ whole genome shotgun (WGS) entry which is preliminary data.</text>
</comment>
<reference evidence="2" key="1">
    <citation type="submission" date="2022-10" db="EMBL/GenBank/DDBJ databases">
        <title>Flavobacterium sp. nov., a bacterium isolated from lake sediment.</title>
        <authorList>
            <person name="Qu J.-H."/>
        </authorList>
    </citation>
    <scope>NUCLEOTIDE SEQUENCE</scope>
    <source>
        <strain evidence="2">TH16-21</strain>
    </source>
</reference>
<protein>
    <submittedName>
        <fullName evidence="2">GNAT family N-acetyltransferase</fullName>
    </submittedName>
</protein>
<keyword evidence="3" id="KW-1185">Reference proteome</keyword>
<dbReference type="Gene3D" id="3.40.630.30">
    <property type="match status" value="1"/>
</dbReference>
<proteinExistence type="predicted"/>
<dbReference type="EMBL" id="JAPCIO010000008">
    <property type="protein sequence ID" value="MCW1148825.1"/>
    <property type="molecule type" value="Genomic_DNA"/>
</dbReference>